<dbReference type="RefSeq" id="WP_131776400.1">
    <property type="nucleotide sequence ID" value="NZ_BMOB01000007.1"/>
</dbReference>
<dbReference type="Proteomes" id="UP000630149">
    <property type="component" value="Unassembled WGS sequence"/>
</dbReference>
<organism evidence="1 2">
    <name type="scientific">Legionella impletisoli</name>
    <dbReference type="NCBI Taxonomy" id="343510"/>
    <lineage>
        <taxon>Bacteria</taxon>
        <taxon>Pseudomonadati</taxon>
        <taxon>Pseudomonadota</taxon>
        <taxon>Gammaproteobacteria</taxon>
        <taxon>Legionellales</taxon>
        <taxon>Legionellaceae</taxon>
        <taxon>Legionella</taxon>
    </lineage>
</organism>
<dbReference type="AlphaFoldDB" id="A0A917JX25"/>
<dbReference type="EMBL" id="BMOB01000007">
    <property type="protein sequence ID" value="GGI88252.1"/>
    <property type="molecule type" value="Genomic_DNA"/>
</dbReference>
<proteinExistence type="predicted"/>
<reference evidence="1" key="2">
    <citation type="submission" date="2020-09" db="EMBL/GenBank/DDBJ databases">
        <authorList>
            <person name="Sun Q."/>
            <person name="Ohkuma M."/>
        </authorList>
    </citation>
    <scope>NUCLEOTIDE SEQUENCE</scope>
    <source>
        <strain evidence="1">JCM 13919</strain>
    </source>
</reference>
<accession>A0A917JX25</accession>
<keyword evidence="2" id="KW-1185">Reference proteome</keyword>
<gene>
    <name evidence="1" type="ORF">GCM10007966_16240</name>
</gene>
<name>A0A917JX25_9GAMM</name>
<comment type="caution">
    <text evidence="1">The sequence shown here is derived from an EMBL/GenBank/DDBJ whole genome shotgun (WGS) entry which is preliminary data.</text>
</comment>
<reference evidence="1" key="1">
    <citation type="journal article" date="2014" name="Int. J. Syst. Evol. Microbiol.">
        <title>Complete genome sequence of Corynebacterium casei LMG S-19264T (=DSM 44701T), isolated from a smear-ripened cheese.</title>
        <authorList>
            <consortium name="US DOE Joint Genome Institute (JGI-PGF)"/>
            <person name="Walter F."/>
            <person name="Albersmeier A."/>
            <person name="Kalinowski J."/>
            <person name="Ruckert C."/>
        </authorList>
    </citation>
    <scope>NUCLEOTIDE SEQUENCE</scope>
    <source>
        <strain evidence="1">JCM 13919</strain>
    </source>
</reference>
<sequence length="368" mass="40720">MYSLNRLKKGIRSTILYVIDTTADLLSTLGTLSSVFSGMSFAGSHYLDFGARITYYGNGGIEANSTTISVLNDWSQTYTRTNDHIEEKYIGNTAVSLNDFLTRDYVRLISMIALSNGMVLKIFGNMLHLWVQGKKDHIVLGDTLYQPPSWQEYGTQALRGMVSAPATAAISASVTSFVLHFHFRPINWEYGYPSNGTMMQNKEGMNKPMSTLSKEESRTYPIQFFQIPGLECKPDLKSAISENIVPTALPEKTKFECNPSLEFLNLTFIANIRMGVAYGVTISKENDPANSINSQQIATMVAGAIGGTCLYSMSRFFKSKGEQQRAARLQHLISQGEILPSASTGDEDPTETDLTEIDVTDSSTRHMV</sequence>
<protein>
    <submittedName>
        <fullName evidence="1">Uncharacterized protein</fullName>
    </submittedName>
</protein>
<evidence type="ECO:0000313" key="2">
    <source>
        <dbReference type="Proteomes" id="UP000630149"/>
    </source>
</evidence>
<evidence type="ECO:0000313" key="1">
    <source>
        <dbReference type="EMBL" id="GGI88252.1"/>
    </source>
</evidence>